<dbReference type="InterPro" id="IPR036264">
    <property type="entry name" value="Bact_exopeptidase_dim_dom"/>
</dbReference>
<dbReference type="InterPro" id="IPR017439">
    <property type="entry name" value="Amidohydrolase"/>
</dbReference>
<comment type="caution">
    <text evidence="2">The sequence shown here is derived from an EMBL/GenBank/DDBJ whole genome shotgun (WGS) entry which is preliminary data.</text>
</comment>
<keyword evidence="3" id="KW-1185">Reference proteome</keyword>
<feature type="domain" description="Peptidase M20 dimerisation" evidence="1">
    <location>
        <begin position="196"/>
        <end position="291"/>
    </location>
</feature>
<dbReference type="NCBIfam" id="TIGR01891">
    <property type="entry name" value="amidohydrolases"/>
    <property type="match status" value="1"/>
</dbReference>
<gene>
    <name evidence="2" type="ORF">HQ605_11155</name>
</gene>
<dbReference type="Pfam" id="PF07687">
    <property type="entry name" value="M20_dimer"/>
    <property type="match status" value="1"/>
</dbReference>
<protein>
    <submittedName>
        <fullName evidence="2">Amidohydrolase</fullName>
    </submittedName>
</protein>
<dbReference type="Pfam" id="PF01546">
    <property type="entry name" value="Peptidase_M20"/>
    <property type="match status" value="1"/>
</dbReference>
<sequence>MTTEKLLRGLDDVRAWQEDFYRDLHAHPELSGQETRTAGRVAERLRRDGLEVTENIGGTGLIGVLRNGEGPTVLLRADMDALPVREDTGLDYSSSVTTTDADGESVPVMHACGHDVHVACLLGAAALFSATRDAWNGTVVALFQPAEETAVGATSMVDGGLAELLPPVDVALAQHVLPAPAGRLGTRRGAVLSAADSMRITVYGRGSHGSMPQAAVDPVVLAAMIVIRLQTIVSREVAPTETALVTVGSVRAGSKSNVISDRAVLELNIRTYSDAVRAAVLAAIERIVVAECDASGSPRRPDFELFDSFPLTENDDATTDRVAAAFADHFGDAVVEMAPQSASEDFSDIPVALGVPYTYWGLGGIDADLYESALAKGTVGSDIPVNHAANFAPVIQPTLDTGTAALVVAGMAWLGESDGGTA</sequence>
<accession>A0ABS7NUU7</accession>
<dbReference type="Gene3D" id="3.40.630.10">
    <property type="entry name" value="Zn peptidases"/>
    <property type="match status" value="1"/>
</dbReference>
<dbReference type="EMBL" id="JABUKG010000010">
    <property type="protein sequence ID" value="MBY6321383.1"/>
    <property type="molecule type" value="Genomic_DNA"/>
</dbReference>
<name>A0ABS7NUU7_9NOCA</name>
<dbReference type="Gene3D" id="3.30.70.360">
    <property type="match status" value="1"/>
</dbReference>
<dbReference type="SUPFAM" id="SSF55031">
    <property type="entry name" value="Bacterial exopeptidase dimerisation domain"/>
    <property type="match status" value="1"/>
</dbReference>
<dbReference type="PIRSF" id="PIRSF005962">
    <property type="entry name" value="Pept_M20D_amidohydro"/>
    <property type="match status" value="1"/>
</dbReference>
<evidence type="ECO:0000313" key="3">
    <source>
        <dbReference type="Proteomes" id="UP001520140"/>
    </source>
</evidence>
<evidence type="ECO:0000313" key="2">
    <source>
        <dbReference type="EMBL" id="MBY6321383.1"/>
    </source>
</evidence>
<evidence type="ECO:0000259" key="1">
    <source>
        <dbReference type="Pfam" id="PF07687"/>
    </source>
</evidence>
<dbReference type="SUPFAM" id="SSF53187">
    <property type="entry name" value="Zn-dependent exopeptidases"/>
    <property type="match status" value="1"/>
</dbReference>
<dbReference type="Proteomes" id="UP001520140">
    <property type="component" value="Unassembled WGS sequence"/>
</dbReference>
<dbReference type="PANTHER" id="PTHR11014">
    <property type="entry name" value="PEPTIDASE M20 FAMILY MEMBER"/>
    <property type="match status" value="1"/>
</dbReference>
<dbReference type="PANTHER" id="PTHR11014:SF63">
    <property type="entry name" value="METALLOPEPTIDASE, PUTATIVE (AFU_ORTHOLOGUE AFUA_6G09600)-RELATED"/>
    <property type="match status" value="1"/>
</dbReference>
<dbReference type="InterPro" id="IPR002933">
    <property type="entry name" value="Peptidase_M20"/>
</dbReference>
<reference evidence="2 3" key="1">
    <citation type="submission" date="2020-06" db="EMBL/GenBank/DDBJ databases">
        <title>Taxonomy, biology and ecology of Rhodococcus bacteria occurring in California pistachio and other woody hosts as revealed by genome sequence analyses.</title>
        <authorList>
            <person name="Gai Y."/>
            <person name="Riely B."/>
        </authorList>
    </citation>
    <scope>NUCLEOTIDE SEQUENCE [LARGE SCALE GENOMIC DNA]</scope>
    <source>
        <strain evidence="2 3">BP-284</strain>
    </source>
</reference>
<dbReference type="InterPro" id="IPR011650">
    <property type="entry name" value="Peptidase_M20_dimer"/>
</dbReference>
<proteinExistence type="predicted"/>
<organism evidence="2 3">
    <name type="scientific">Rhodococcoides kroppenstedtii</name>
    <dbReference type="NCBI Taxonomy" id="293050"/>
    <lineage>
        <taxon>Bacteria</taxon>
        <taxon>Bacillati</taxon>
        <taxon>Actinomycetota</taxon>
        <taxon>Actinomycetes</taxon>
        <taxon>Mycobacteriales</taxon>
        <taxon>Nocardiaceae</taxon>
        <taxon>Rhodococcoides</taxon>
    </lineage>
</organism>
<dbReference type="RefSeq" id="WP_068103286.1">
    <property type="nucleotide sequence ID" value="NZ_JABUKE010000012.1"/>
</dbReference>